<name>A0A2H9ZU20_9ASPA</name>
<evidence type="ECO:0000256" key="3">
    <source>
        <dbReference type="ARBA" id="ARBA00022763"/>
    </source>
</evidence>
<dbReference type="PROSITE" id="PS50172">
    <property type="entry name" value="BRCT"/>
    <property type="match status" value="1"/>
</dbReference>
<comment type="subcellular location">
    <subcellularLocation>
        <location evidence="1">Nucleus</location>
    </subcellularLocation>
</comment>
<sequence>MPDANSDPDKDSHSSAKRSLPSWMSSIDSRKKSQKRQNDVEASSHDQKESNTDNSSDADQNKLGFSKLLEGVVFVLSGFVNPERSTLRSNALEMGGDFRPDWTSDCTLLVCAFPNTPKFRQVQSDGGTIVSKDWISESYNKKKLIDIEPFLMHAGRPWRRYAKQIQPAIDQENSLSDGLHKKARKEPSVKLINDATSEFWQGGSFSYIDNRCPPSQIKKWVADDLNKTILWLERQNEKPESSEMRSIAAEGILTCLQDAVDFLKKNEDIKAVIEQWMFVPRVVKYLVGLEGGDLHDSPSKKELCELAIKCKMIYESELKRGVEPAEADFDSDETIEMTEEEIELACRQIGC</sequence>
<dbReference type="GO" id="GO:0005634">
    <property type="term" value="C:nucleus"/>
    <property type="evidence" value="ECO:0007669"/>
    <property type="project" value="UniProtKB-SubCell"/>
</dbReference>
<evidence type="ECO:0000259" key="7">
    <source>
        <dbReference type="PROSITE" id="PS50172"/>
    </source>
</evidence>
<feature type="compositionally biased region" description="Basic and acidic residues" evidence="6">
    <location>
        <begin position="28"/>
        <end position="51"/>
    </location>
</feature>
<dbReference type="GO" id="GO:0003684">
    <property type="term" value="F:damaged DNA binding"/>
    <property type="evidence" value="ECO:0007669"/>
    <property type="project" value="InterPro"/>
</dbReference>
<dbReference type="SUPFAM" id="SSF52113">
    <property type="entry name" value="BRCT domain"/>
    <property type="match status" value="1"/>
</dbReference>
<evidence type="ECO:0000313" key="9">
    <source>
        <dbReference type="Proteomes" id="UP000236161"/>
    </source>
</evidence>
<evidence type="ECO:0000256" key="2">
    <source>
        <dbReference type="ARBA" id="ARBA00022737"/>
    </source>
</evidence>
<reference evidence="8 9" key="1">
    <citation type="journal article" date="2017" name="Nature">
        <title>The Apostasia genome and the evolution of orchids.</title>
        <authorList>
            <person name="Zhang G.Q."/>
            <person name="Liu K.W."/>
            <person name="Li Z."/>
            <person name="Lohaus R."/>
            <person name="Hsiao Y.Y."/>
            <person name="Niu S.C."/>
            <person name="Wang J.Y."/>
            <person name="Lin Y.C."/>
            <person name="Xu Q."/>
            <person name="Chen L.J."/>
            <person name="Yoshida K."/>
            <person name="Fujiwara S."/>
            <person name="Wang Z.W."/>
            <person name="Zhang Y.Q."/>
            <person name="Mitsuda N."/>
            <person name="Wang M."/>
            <person name="Liu G.H."/>
            <person name="Pecoraro L."/>
            <person name="Huang H.X."/>
            <person name="Xiao X.J."/>
            <person name="Lin M."/>
            <person name="Wu X.Y."/>
            <person name="Wu W.L."/>
            <person name="Chen Y.Y."/>
            <person name="Chang S.B."/>
            <person name="Sakamoto S."/>
            <person name="Ohme-Takagi M."/>
            <person name="Yagi M."/>
            <person name="Zeng S.J."/>
            <person name="Shen C.Y."/>
            <person name="Yeh C.M."/>
            <person name="Luo Y.B."/>
            <person name="Tsai W.C."/>
            <person name="Van de Peer Y."/>
            <person name="Liu Z.J."/>
        </authorList>
    </citation>
    <scope>NUCLEOTIDE SEQUENCE [LARGE SCALE GENOMIC DNA]</scope>
    <source>
        <strain evidence="9">cv. Shenzhen</strain>
        <tissue evidence="8">Stem</tissue>
    </source>
</reference>
<evidence type="ECO:0000313" key="8">
    <source>
        <dbReference type="EMBL" id="PKA46792.1"/>
    </source>
</evidence>
<organism evidence="8 9">
    <name type="scientific">Apostasia shenzhenica</name>
    <dbReference type="NCBI Taxonomy" id="1088818"/>
    <lineage>
        <taxon>Eukaryota</taxon>
        <taxon>Viridiplantae</taxon>
        <taxon>Streptophyta</taxon>
        <taxon>Embryophyta</taxon>
        <taxon>Tracheophyta</taxon>
        <taxon>Spermatophyta</taxon>
        <taxon>Magnoliopsida</taxon>
        <taxon>Liliopsida</taxon>
        <taxon>Asparagales</taxon>
        <taxon>Orchidaceae</taxon>
        <taxon>Apostasioideae</taxon>
        <taxon>Apostasia</taxon>
    </lineage>
</organism>
<dbReference type="Gene3D" id="3.40.50.10190">
    <property type="entry name" value="BRCT domain"/>
    <property type="match status" value="1"/>
</dbReference>
<evidence type="ECO:0000256" key="5">
    <source>
        <dbReference type="ARBA" id="ARBA00023242"/>
    </source>
</evidence>
<dbReference type="GO" id="GO:0006303">
    <property type="term" value="P:double-strand break repair via nonhomologous end joining"/>
    <property type="evidence" value="ECO:0007669"/>
    <property type="project" value="InterPro"/>
</dbReference>
<feature type="region of interest" description="Disordered" evidence="6">
    <location>
        <begin position="1"/>
        <end position="60"/>
    </location>
</feature>
<dbReference type="STRING" id="1088818.A0A2H9ZU20"/>
<evidence type="ECO:0000256" key="1">
    <source>
        <dbReference type="ARBA" id="ARBA00004123"/>
    </source>
</evidence>
<keyword evidence="3" id="KW-0227">DNA damage</keyword>
<dbReference type="PANTHER" id="PTHR11370:SF5">
    <property type="entry name" value="DNA REPAIR PROTEIN XRCC1"/>
    <property type="match status" value="1"/>
</dbReference>
<proteinExistence type="predicted"/>
<dbReference type="InterPro" id="IPR001357">
    <property type="entry name" value="BRCT_dom"/>
</dbReference>
<gene>
    <name evidence="8" type="ORF">AXF42_Ash015686</name>
</gene>
<accession>A0A2H9ZU20</accession>
<evidence type="ECO:0000256" key="4">
    <source>
        <dbReference type="ARBA" id="ARBA00023204"/>
    </source>
</evidence>
<dbReference type="GO" id="GO:0006284">
    <property type="term" value="P:base-excision repair"/>
    <property type="evidence" value="ECO:0007669"/>
    <property type="project" value="InterPro"/>
</dbReference>
<dbReference type="InterPro" id="IPR045080">
    <property type="entry name" value="BRCT_XRCC1_rpt1"/>
</dbReference>
<dbReference type="OrthoDB" id="25840at2759"/>
<dbReference type="Proteomes" id="UP000236161">
    <property type="component" value="Unassembled WGS sequence"/>
</dbReference>
<dbReference type="SMART" id="SM00292">
    <property type="entry name" value="BRCT"/>
    <property type="match status" value="1"/>
</dbReference>
<dbReference type="EMBL" id="KZ453894">
    <property type="protein sequence ID" value="PKA46792.1"/>
    <property type="molecule type" value="Genomic_DNA"/>
</dbReference>
<dbReference type="InterPro" id="IPR036420">
    <property type="entry name" value="BRCT_dom_sf"/>
</dbReference>
<dbReference type="GO" id="GO:0000012">
    <property type="term" value="P:single strand break repair"/>
    <property type="evidence" value="ECO:0007669"/>
    <property type="project" value="InterPro"/>
</dbReference>
<keyword evidence="2" id="KW-0677">Repeat</keyword>
<dbReference type="CDD" id="cd17725">
    <property type="entry name" value="BRCT_XRCC1_rpt1"/>
    <property type="match status" value="1"/>
</dbReference>
<dbReference type="PANTHER" id="PTHR11370">
    <property type="entry name" value="DNA-REPAIR PROTEIN XRCC1"/>
    <property type="match status" value="1"/>
</dbReference>
<keyword evidence="4" id="KW-0234">DNA repair</keyword>
<dbReference type="Pfam" id="PF00533">
    <property type="entry name" value="BRCT"/>
    <property type="match status" value="1"/>
</dbReference>
<feature type="domain" description="BRCT" evidence="7">
    <location>
        <begin position="64"/>
        <end position="152"/>
    </location>
</feature>
<protein>
    <recommendedName>
        <fullName evidence="7">BRCT domain-containing protein</fullName>
    </recommendedName>
</protein>
<evidence type="ECO:0000256" key="6">
    <source>
        <dbReference type="SAM" id="MobiDB-lite"/>
    </source>
</evidence>
<keyword evidence="9" id="KW-1185">Reference proteome</keyword>
<dbReference type="AlphaFoldDB" id="A0A2H9ZU20"/>
<keyword evidence="5" id="KW-0539">Nucleus</keyword>